<keyword evidence="2" id="KW-1185">Reference proteome</keyword>
<sequence length="230" mass="25565">MTPPLDSSSAVPASTPRIITPIALLDLRASEVEELRYPSTTVLVFAGVPGAGKSTALHRLFGSGPDAEEPVRTASGALVLDSHHTRNRLRHRLGWAPYSLWRPLVHFAHYRAIRDALRDNDGPVAIHDCATFRWSRRLITRWATRGRRELHMVLIDVPAEQARSGQISRGRSVNSFAFTGHCRRWETMMDSLGARDTLLTPDPQPLSCTSVVIIDRPTLHAVSRIAFDPV</sequence>
<evidence type="ECO:0000313" key="2">
    <source>
        <dbReference type="Proteomes" id="UP000233766"/>
    </source>
</evidence>
<dbReference type="InterPro" id="IPR027417">
    <property type="entry name" value="P-loop_NTPase"/>
</dbReference>
<dbReference type="Pfam" id="PF13671">
    <property type="entry name" value="AAA_33"/>
    <property type="match status" value="1"/>
</dbReference>
<dbReference type="Gene3D" id="3.40.50.300">
    <property type="entry name" value="P-loop containing nucleotide triphosphate hydrolases"/>
    <property type="match status" value="1"/>
</dbReference>
<accession>A0A2N3V6N7</accession>
<comment type="caution">
    <text evidence="1">The sequence shown here is derived from an EMBL/GenBank/DDBJ whole genome shotgun (WGS) entry which is preliminary data.</text>
</comment>
<dbReference type="AlphaFoldDB" id="A0A2N3V6N7"/>
<dbReference type="EMBL" id="PJMW01000002">
    <property type="protein sequence ID" value="PKV77282.1"/>
    <property type="molecule type" value="Genomic_DNA"/>
</dbReference>
<evidence type="ECO:0000313" key="1">
    <source>
        <dbReference type="EMBL" id="PKV77282.1"/>
    </source>
</evidence>
<name>A0A2N3V6N7_9NOCA</name>
<proteinExistence type="predicted"/>
<gene>
    <name evidence="1" type="ORF">ATK86_1612</name>
</gene>
<dbReference type="SUPFAM" id="SSF52540">
    <property type="entry name" value="P-loop containing nucleoside triphosphate hydrolases"/>
    <property type="match status" value="1"/>
</dbReference>
<reference evidence="1 2" key="1">
    <citation type="submission" date="2017-12" db="EMBL/GenBank/DDBJ databases">
        <title>Sequencing the genomes of 1000 Actinobacteria strains.</title>
        <authorList>
            <person name="Klenk H.-P."/>
        </authorList>
    </citation>
    <scope>NUCLEOTIDE SEQUENCE [LARGE SCALE GENOMIC DNA]</scope>
    <source>
        <strain evidence="1 2">DSM 44489</strain>
    </source>
</reference>
<organism evidence="1 2">
    <name type="scientific">Nocardia fluminea</name>
    <dbReference type="NCBI Taxonomy" id="134984"/>
    <lineage>
        <taxon>Bacteria</taxon>
        <taxon>Bacillati</taxon>
        <taxon>Actinomycetota</taxon>
        <taxon>Actinomycetes</taxon>
        <taxon>Mycobacteriales</taxon>
        <taxon>Nocardiaceae</taxon>
        <taxon>Nocardia</taxon>
    </lineage>
</organism>
<dbReference type="Proteomes" id="UP000233766">
    <property type="component" value="Unassembled WGS sequence"/>
</dbReference>
<protein>
    <submittedName>
        <fullName evidence="1">AAA domain-containing protein</fullName>
    </submittedName>
</protein>
<dbReference type="RefSeq" id="WP_245914270.1">
    <property type="nucleotide sequence ID" value="NZ_PJMW01000002.1"/>
</dbReference>